<organism evidence="2 3">
    <name type="scientific">Candidatus Avelusimicrobium gallicola</name>
    <dbReference type="NCBI Taxonomy" id="2562704"/>
    <lineage>
        <taxon>Bacteria</taxon>
        <taxon>Pseudomonadati</taxon>
        <taxon>Elusimicrobiota</taxon>
        <taxon>Elusimicrobia</taxon>
        <taxon>Elusimicrobiales</taxon>
        <taxon>Elusimicrobiaceae</taxon>
        <taxon>Candidatus Avelusimicrobium</taxon>
    </lineage>
</organism>
<dbReference type="Proteomes" id="UP000725649">
    <property type="component" value="Unassembled WGS sequence"/>
</dbReference>
<name>A0A928DP96_9BACT</name>
<evidence type="ECO:0000313" key="2">
    <source>
        <dbReference type="EMBL" id="MBE6421463.1"/>
    </source>
</evidence>
<evidence type="ECO:0000259" key="1">
    <source>
        <dbReference type="Pfam" id="PF01593"/>
    </source>
</evidence>
<comment type="caution">
    <text evidence="2">The sequence shown here is derived from an EMBL/GenBank/DDBJ whole genome shotgun (WGS) entry which is preliminary data.</text>
</comment>
<dbReference type="Gene3D" id="3.50.50.60">
    <property type="entry name" value="FAD/NAD(P)-binding domain"/>
    <property type="match status" value="1"/>
</dbReference>
<gene>
    <name evidence="2" type="ORF">E7027_04965</name>
</gene>
<proteinExistence type="predicted"/>
<evidence type="ECO:0000313" key="3">
    <source>
        <dbReference type="Proteomes" id="UP000725649"/>
    </source>
</evidence>
<dbReference type="Pfam" id="PF01593">
    <property type="entry name" value="Amino_oxidase"/>
    <property type="match status" value="1"/>
</dbReference>
<dbReference type="InterPro" id="IPR036188">
    <property type="entry name" value="FAD/NAD-bd_sf"/>
</dbReference>
<dbReference type="GO" id="GO:0005829">
    <property type="term" value="C:cytosol"/>
    <property type="evidence" value="ECO:0007669"/>
    <property type="project" value="TreeGrafter"/>
</dbReference>
<dbReference type="AlphaFoldDB" id="A0A928DP96"/>
<protein>
    <recommendedName>
        <fullName evidence="1">Amine oxidase domain-containing protein</fullName>
    </recommendedName>
</protein>
<sequence length="424" mass="47999">MHTKILILGGGLTGLSIAYHLEKFGQTDYLVAERESAPGGLCGSIQKNGFTFDYAGHLLHLHTPYGKKLVKKLLKTNLLRQKRKASIYTNKSRIPFPFQANLFALPARQRNACVAGLAEALTAPKKEPKNFEDWCLHSFGKGVYEQFMRPYNTKLWGCSPRELTCDWCGPFVPCPNAQEIQKSSRQKPKKSYGYNGEFYYPRKGGCQALVEALCKHVKNLRLRAPATSINLKKKTARIGEETVSFEFLISTIPLPELLRSLEGEPTLSALADDLSHTSVRVYNLAIKSRKKPFSWIYLPDETDPCYRVGMQSSFSPQNAPSFTRSFYVELPGDTPPTAKTEKQIWNSLIQKGIINKSDEKLFSFWQFLPYAYAVYNSRRAKTVYAAEKALLKRGCLLAGRYGKWEYSFMEKSLLQGLEIAEKLV</sequence>
<feature type="domain" description="Amine oxidase" evidence="1">
    <location>
        <begin position="12"/>
        <end position="421"/>
    </location>
</feature>
<dbReference type="GO" id="GO:0016491">
    <property type="term" value="F:oxidoreductase activity"/>
    <property type="evidence" value="ECO:0007669"/>
    <property type="project" value="InterPro"/>
</dbReference>
<dbReference type="GO" id="GO:0008767">
    <property type="term" value="F:UDP-galactopyranose mutase activity"/>
    <property type="evidence" value="ECO:0007669"/>
    <property type="project" value="TreeGrafter"/>
</dbReference>
<dbReference type="EMBL" id="SUVG01000005">
    <property type="protein sequence ID" value="MBE6421463.1"/>
    <property type="molecule type" value="Genomic_DNA"/>
</dbReference>
<reference evidence="2" key="1">
    <citation type="submission" date="2019-04" db="EMBL/GenBank/DDBJ databases">
        <title>Evolution of Biomass-Degrading Anaerobic Consortia Revealed by Metagenomics.</title>
        <authorList>
            <person name="Peng X."/>
        </authorList>
    </citation>
    <scope>NUCLEOTIDE SEQUENCE</scope>
    <source>
        <strain evidence="2">SIG66</strain>
    </source>
</reference>
<dbReference type="PANTHER" id="PTHR21197:SF0">
    <property type="entry name" value="UDP-GALACTOPYRANOSE MUTASE"/>
    <property type="match status" value="1"/>
</dbReference>
<dbReference type="InterPro" id="IPR002937">
    <property type="entry name" value="Amino_oxidase"/>
</dbReference>
<dbReference type="PANTHER" id="PTHR21197">
    <property type="entry name" value="UDP-GALACTOPYRANOSE MUTASE"/>
    <property type="match status" value="1"/>
</dbReference>
<dbReference type="SUPFAM" id="SSF51971">
    <property type="entry name" value="Nucleotide-binding domain"/>
    <property type="match status" value="1"/>
</dbReference>
<accession>A0A928DP96</accession>
<dbReference type="GO" id="GO:0050660">
    <property type="term" value="F:flavin adenine dinucleotide binding"/>
    <property type="evidence" value="ECO:0007669"/>
    <property type="project" value="TreeGrafter"/>
</dbReference>